<evidence type="ECO:0000313" key="2">
    <source>
        <dbReference type="Proteomes" id="UP001213972"/>
    </source>
</evidence>
<gene>
    <name evidence="1" type="ORF">P0Y48_14000</name>
</gene>
<organism evidence="1 2">
    <name type="scientific">Candidatus Microbacterium phytovorans</name>
    <dbReference type="NCBI Taxonomy" id="3121374"/>
    <lineage>
        <taxon>Bacteria</taxon>
        <taxon>Bacillati</taxon>
        <taxon>Actinomycetota</taxon>
        <taxon>Actinomycetes</taxon>
        <taxon>Micrococcales</taxon>
        <taxon>Microbacteriaceae</taxon>
        <taxon>Microbacterium</taxon>
    </lineage>
</organism>
<dbReference type="Proteomes" id="UP001213972">
    <property type="component" value="Chromosome"/>
</dbReference>
<accession>A0AAJ6B580</accession>
<protein>
    <submittedName>
        <fullName evidence="1">Uncharacterized protein</fullName>
    </submittedName>
</protein>
<dbReference type="EMBL" id="CP119321">
    <property type="protein sequence ID" value="WEK13551.1"/>
    <property type="molecule type" value="Genomic_DNA"/>
</dbReference>
<sequence>MAGDEIDVDLDDLKLMTERLGHFVTEFEELGGATDDVEDAVGRPTGDGRLRGRVGDFESGWNGNREVVQESLDNVHTHLSDFIANIEELDRNLATDER</sequence>
<dbReference type="AlphaFoldDB" id="A0AAJ6B580"/>
<reference evidence="1" key="1">
    <citation type="submission" date="2023-03" db="EMBL/GenBank/DDBJ databases">
        <title>Andean soil-derived lignocellulolytic bacterial consortium as a source of novel taxa and putative plastic-active enzymes.</title>
        <authorList>
            <person name="Diaz-Garcia L."/>
            <person name="Chuvochina M."/>
            <person name="Feuerriegel G."/>
            <person name="Bunk B."/>
            <person name="Sproer C."/>
            <person name="Streit W.R."/>
            <person name="Rodriguez L.M."/>
            <person name="Overmann J."/>
            <person name="Jimenez D.J."/>
        </authorList>
    </citation>
    <scope>NUCLEOTIDE SEQUENCE</scope>
    <source>
        <strain evidence="1">MAG 4610</strain>
    </source>
</reference>
<proteinExistence type="predicted"/>
<evidence type="ECO:0000313" key="1">
    <source>
        <dbReference type="EMBL" id="WEK13551.1"/>
    </source>
</evidence>
<name>A0AAJ6B580_9MICO</name>